<keyword evidence="2" id="KW-1185">Reference proteome</keyword>
<feature type="non-terminal residue" evidence="1">
    <location>
        <position position="1"/>
    </location>
</feature>
<gene>
    <name evidence="1" type="ORF">LTS18_002129</name>
</gene>
<accession>A0ACC3DE18</accession>
<evidence type="ECO:0000313" key="2">
    <source>
        <dbReference type="Proteomes" id="UP001186974"/>
    </source>
</evidence>
<reference evidence="1" key="1">
    <citation type="submission" date="2024-09" db="EMBL/GenBank/DDBJ databases">
        <title>Black Yeasts Isolated from many extreme environments.</title>
        <authorList>
            <person name="Coleine C."/>
            <person name="Stajich J.E."/>
            <person name="Selbmann L."/>
        </authorList>
    </citation>
    <scope>NUCLEOTIDE SEQUENCE</scope>
    <source>
        <strain evidence="1">CCFEE 5737</strain>
    </source>
</reference>
<protein>
    <submittedName>
        <fullName evidence="1">Uncharacterized protein</fullName>
    </submittedName>
</protein>
<sequence>FVSTTGQYAYASPAPDEIRGPCPGLNAAANHGYIPRNGMLTIEQTVDGLGQAYGMSPEFSAFLAAYAIAMTGDVLTEQWSIGGPMPATTVGGLLGTPQGISYSHNKYEGDTSIGRPDAYLNNGDAHSLDVNRFAKAYASGLSDDRYTLDRFRIDSAENQFDSVRKNPYYFSPLFAGTLVAPAAYNFVINFMSNHSAEEPSGYLNGDMFKQFFAVTGDYPNFTWLPGQERIPE</sequence>
<name>A0ACC3DE18_9PEZI</name>
<proteinExistence type="predicted"/>
<dbReference type="Proteomes" id="UP001186974">
    <property type="component" value="Unassembled WGS sequence"/>
</dbReference>
<feature type="non-terminal residue" evidence="1">
    <location>
        <position position="232"/>
    </location>
</feature>
<evidence type="ECO:0000313" key="1">
    <source>
        <dbReference type="EMBL" id="KAK3066011.1"/>
    </source>
</evidence>
<organism evidence="1 2">
    <name type="scientific">Coniosporium uncinatum</name>
    <dbReference type="NCBI Taxonomy" id="93489"/>
    <lineage>
        <taxon>Eukaryota</taxon>
        <taxon>Fungi</taxon>
        <taxon>Dikarya</taxon>
        <taxon>Ascomycota</taxon>
        <taxon>Pezizomycotina</taxon>
        <taxon>Dothideomycetes</taxon>
        <taxon>Dothideomycetes incertae sedis</taxon>
        <taxon>Coniosporium</taxon>
    </lineage>
</organism>
<dbReference type="EMBL" id="JAWDJW010006067">
    <property type="protein sequence ID" value="KAK3066011.1"/>
    <property type="molecule type" value="Genomic_DNA"/>
</dbReference>
<comment type="caution">
    <text evidence="1">The sequence shown here is derived from an EMBL/GenBank/DDBJ whole genome shotgun (WGS) entry which is preliminary data.</text>
</comment>